<protein>
    <recommendedName>
        <fullName evidence="2">Phosphoesterase</fullName>
        <ecNumber evidence="2">3.1.4.-</ecNumber>
    </recommendedName>
</protein>
<dbReference type="Gene3D" id="3.60.21.10">
    <property type="match status" value="1"/>
</dbReference>
<dbReference type="InterPro" id="IPR024654">
    <property type="entry name" value="Calcineurin-like_PHP_lpxH"/>
</dbReference>
<organism evidence="4 5">
    <name type="scientific">Vibrio viridaestus</name>
    <dbReference type="NCBI Taxonomy" id="2487322"/>
    <lineage>
        <taxon>Bacteria</taxon>
        <taxon>Pseudomonadati</taxon>
        <taxon>Pseudomonadota</taxon>
        <taxon>Gammaproteobacteria</taxon>
        <taxon>Vibrionales</taxon>
        <taxon>Vibrionaceae</taxon>
        <taxon>Vibrio</taxon>
    </lineage>
</organism>
<name>A0A3N9TE73_9VIBR</name>
<dbReference type="CDD" id="cd00841">
    <property type="entry name" value="MPP_YfcE"/>
    <property type="match status" value="1"/>
</dbReference>
<keyword evidence="5" id="KW-1185">Reference proteome</keyword>
<dbReference type="GO" id="GO:0016787">
    <property type="term" value="F:hydrolase activity"/>
    <property type="evidence" value="ECO:0007669"/>
    <property type="project" value="UniProtKB-UniRule"/>
</dbReference>
<dbReference type="PANTHER" id="PTHR11124">
    <property type="entry name" value="VACUOLAR SORTING PROTEIN VPS29"/>
    <property type="match status" value="1"/>
</dbReference>
<dbReference type="OrthoDB" id="9800565at2"/>
<feature type="domain" description="Calcineurin-like phosphoesterase" evidence="3">
    <location>
        <begin position="1"/>
        <end position="159"/>
    </location>
</feature>
<evidence type="ECO:0000313" key="4">
    <source>
        <dbReference type="EMBL" id="RQW62511.1"/>
    </source>
</evidence>
<dbReference type="InterPro" id="IPR029052">
    <property type="entry name" value="Metallo-depent_PP-like"/>
</dbReference>
<dbReference type="GO" id="GO:0046872">
    <property type="term" value="F:metal ion binding"/>
    <property type="evidence" value="ECO:0007669"/>
    <property type="project" value="UniProtKB-KW"/>
</dbReference>
<reference evidence="4 5" key="1">
    <citation type="submission" date="2018-11" db="EMBL/GenBank/DDBJ databases">
        <title>Vibrio LJC006 sp. nov., isolated from seawater during the bloom of the enteromorpha.</title>
        <authorList>
            <person name="Liang J."/>
        </authorList>
    </citation>
    <scope>NUCLEOTIDE SEQUENCE [LARGE SCALE GENOMIC DNA]</scope>
    <source>
        <strain evidence="4 5">LJC006</strain>
    </source>
</reference>
<comment type="caution">
    <text evidence="4">The sequence shown here is derived from an EMBL/GenBank/DDBJ whole genome shotgun (WGS) entry which is preliminary data.</text>
</comment>
<evidence type="ECO:0000256" key="1">
    <source>
        <dbReference type="ARBA" id="ARBA00008950"/>
    </source>
</evidence>
<dbReference type="NCBIfam" id="NF006988">
    <property type="entry name" value="PRK09453.1"/>
    <property type="match status" value="1"/>
</dbReference>
<proteinExistence type="inferred from homology"/>
<evidence type="ECO:0000256" key="2">
    <source>
        <dbReference type="RuleBase" id="RU362039"/>
    </source>
</evidence>
<dbReference type="Pfam" id="PF12850">
    <property type="entry name" value="Metallophos_2"/>
    <property type="match status" value="1"/>
</dbReference>
<keyword evidence="2" id="KW-0479">Metal-binding</keyword>
<dbReference type="SUPFAM" id="SSF56300">
    <property type="entry name" value="Metallo-dependent phosphatases"/>
    <property type="match status" value="1"/>
</dbReference>
<dbReference type="EMBL" id="RJVQ01000006">
    <property type="protein sequence ID" value="RQW62511.1"/>
    <property type="molecule type" value="Genomic_DNA"/>
</dbReference>
<dbReference type="Proteomes" id="UP000281112">
    <property type="component" value="Unassembled WGS sequence"/>
</dbReference>
<evidence type="ECO:0000259" key="3">
    <source>
        <dbReference type="Pfam" id="PF12850"/>
    </source>
</evidence>
<comment type="similarity">
    <text evidence="1 2">Belongs to the metallophosphoesterase superfamily. YfcE family.</text>
</comment>
<dbReference type="RefSeq" id="WP_124938027.1">
    <property type="nucleotide sequence ID" value="NZ_RJVQ01000006.1"/>
</dbReference>
<dbReference type="NCBIfam" id="TIGR00040">
    <property type="entry name" value="yfcE"/>
    <property type="match status" value="1"/>
</dbReference>
<sequence>MKLLIASDIHGSLPAVEKVLAAYTALRADYLVLLGDLLNHGPRNSIPLGYDPASVAERLNYFSDRIVAVRGNCDSEVDQMLLEFPALSDFSWVLLESGHRLFLTHGHIYNPSNHPRLGETDILVHGHTHIPVAGKVNDVTVFNPGSPTFPKENHQPSFGFYSDGALEILDFDYQHLMGLELTN</sequence>
<accession>A0A3N9TE73</accession>
<dbReference type="EC" id="3.1.4.-" evidence="2"/>
<dbReference type="AlphaFoldDB" id="A0A3N9TE73"/>
<evidence type="ECO:0000313" key="5">
    <source>
        <dbReference type="Proteomes" id="UP000281112"/>
    </source>
</evidence>
<comment type="cofactor">
    <cofactor evidence="2">
        <name>a divalent metal cation</name>
        <dbReference type="ChEBI" id="CHEBI:60240"/>
    </cofactor>
</comment>
<dbReference type="InterPro" id="IPR041802">
    <property type="entry name" value="MPP_YfcE"/>
</dbReference>
<dbReference type="InterPro" id="IPR000979">
    <property type="entry name" value="Phosphodiesterase_MJ0936/Vps29"/>
</dbReference>
<gene>
    <name evidence="4" type="ORF">EES38_15065</name>
</gene>